<name>A0A2A4F1J4_9BURK</name>
<evidence type="ECO:0000313" key="2">
    <source>
        <dbReference type="Proteomes" id="UP000218022"/>
    </source>
</evidence>
<sequence length="136" mass="15235">MTGSAYTMNYPRHSLRPLTQDEKEVLVEMMRRSPFGAEEFVAQIEGCVIEQLNGDASDFDLHVSSDAPLFHEDRLYGYTPVGARYHDADGSPVDIIVQVGGGRIRTFQLVKHMPKPLIRGPKADGLYDFVIEPRNA</sequence>
<reference evidence="1 2" key="1">
    <citation type="submission" date="2017-01" db="EMBL/GenBank/DDBJ databases">
        <title>Whole-Genome Shotgun Sequencing of Two beta-Proteobacterial Species in Search of the Bulgecin Biosynthetic Cluster.</title>
        <authorList>
            <person name="Horsman M.E."/>
            <person name="Marous D.R."/>
            <person name="Li R."/>
            <person name="Oliver R.A."/>
            <person name="Byun B."/>
            <person name="Emrich S.J."/>
            <person name="Boggess B."/>
            <person name="Townsend C.A."/>
            <person name="Mobashery S."/>
        </authorList>
    </citation>
    <scope>NUCLEOTIDE SEQUENCE [LARGE SCALE GENOMIC DNA]</scope>
    <source>
        <strain evidence="1 2">ATCC 31363</strain>
    </source>
</reference>
<accession>A0A2A4F1J4</accession>
<evidence type="ECO:0000313" key="1">
    <source>
        <dbReference type="EMBL" id="PCE26266.1"/>
    </source>
</evidence>
<gene>
    <name evidence="1" type="ORF">BWP39_17245</name>
</gene>
<dbReference type="EMBL" id="MTZV01000004">
    <property type="protein sequence ID" value="PCE26266.1"/>
    <property type="molecule type" value="Genomic_DNA"/>
</dbReference>
<comment type="caution">
    <text evidence="1">The sequence shown here is derived from an EMBL/GenBank/DDBJ whole genome shotgun (WGS) entry which is preliminary data.</text>
</comment>
<dbReference type="Proteomes" id="UP000218022">
    <property type="component" value="Unassembled WGS sequence"/>
</dbReference>
<proteinExistence type="predicted"/>
<dbReference type="AlphaFoldDB" id="A0A2A4F1J4"/>
<protein>
    <submittedName>
        <fullName evidence="1">Uncharacterized protein</fullName>
    </submittedName>
</protein>
<organism evidence="1 2">
    <name type="scientific">Paraburkholderia acidicola</name>
    <dbReference type="NCBI Taxonomy" id="1912599"/>
    <lineage>
        <taxon>Bacteria</taxon>
        <taxon>Pseudomonadati</taxon>
        <taxon>Pseudomonadota</taxon>
        <taxon>Betaproteobacteria</taxon>
        <taxon>Burkholderiales</taxon>
        <taxon>Burkholderiaceae</taxon>
        <taxon>Paraburkholderia</taxon>
    </lineage>
</organism>